<evidence type="ECO:0000259" key="4">
    <source>
        <dbReference type="SMART" id="SM00967"/>
    </source>
</evidence>
<dbReference type="Gene3D" id="3.30.1330.30">
    <property type="match status" value="1"/>
</dbReference>
<dbReference type="InterPro" id="IPR029028">
    <property type="entry name" value="Alpha/beta_knot_MTases"/>
</dbReference>
<feature type="domain" description="RNA 2-O ribose methyltransferase substrate binding" evidence="4">
    <location>
        <begin position="5"/>
        <end position="80"/>
    </location>
</feature>
<dbReference type="GO" id="GO:0003723">
    <property type="term" value="F:RNA binding"/>
    <property type="evidence" value="ECO:0007669"/>
    <property type="project" value="InterPro"/>
</dbReference>
<dbReference type="SMART" id="SM00967">
    <property type="entry name" value="SpoU_sub_bind"/>
    <property type="match status" value="1"/>
</dbReference>
<evidence type="ECO:0000256" key="3">
    <source>
        <dbReference type="ARBA" id="ARBA00022679"/>
    </source>
</evidence>
<dbReference type="GO" id="GO:0005829">
    <property type="term" value="C:cytosol"/>
    <property type="evidence" value="ECO:0007669"/>
    <property type="project" value="TreeGrafter"/>
</dbReference>
<sequence length="248" mass="26004">MAEEHIAGRNPVLEALRAGRPIHRLLVARGAVEGSIRQIRALARERGVPVQEVDRARLDALAGGVRHQGVVAVAAVREYASLEDILSRARAAAEDPLLLVLDGIEDPQNLGSLLRTADAVGVHGVVIPGRRAAGLTPAVAKVAAGAVEHVPVARVTNLPRAIAELKEAGLWVCGAAPGAPTVYHEARLTGPLAVVIGGEDRGLSRLVAEACDFTVRIPMRGHLNSLNAAVAGAILLYEVRRQRDKGAS</sequence>
<accession>A0AA35GA44</accession>
<dbReference type="Pfam" id="PF08032">
    <property type="entry name" value="SpoU_sub_bind"/>
    <property type="match status" value="1"/>
</dbReference>
<name>A0AA35GA44_9FIRM</name>
<dbReference type="InterPro" id="IPR029026">
    <property type="entry name" value="tRNA_m1G_MTases_N"/>
</dbReference>
<dbReference type="GO" id="GO:0032259">
    <property type="term" value="P:methylation"/>
    <property type="evidence" value="ECO:0007669"/>
    <property type="project" value="UniProtKB-KW"/>
</dbReference>
<comment type="similarity">
    <text evidence="1">Belongs to the class IV-like SAM-binding methyltransferase superfamily. RNA methyltransferase TrmH family.</text>
</comment>
<dbReference type="FunFam" id="3.40.1280.10:FF:000008">
    <property type="entry name" value="Group 3 RNA methyltransferase TrmH"/>
    <property type="match status" value="1"/>
</dbReference>
<keyword evidence="6" id="KW-1185">Reference proteome</keyword>
<dbReference type="SUPFAM" id="SSF75217">
    <property type="entry name" value="alpha/beta knot"/>
    <property type="match status" value="1"/>
</dbReference>
<dbReference type="InterPro" id="IPR013123">
    <property type="entry name" value="SpoU_subst-bd"/>
</dbReference>
<dbReference type="Gene3D" id="3.40.1280.10">
    <property type="match status" value="1"/>
</dbReference>
<dbReference type="NCBIfam" id="TIGR00186">
    <property type="entry name" value="rRNA_methyl_3"/>
    <property type="match status" value="1"/>
</dbReference>
<dbReference type="RefSeq" id="WP_264842733.1">
    <property type="nucleotide sequence ID" value="NZ_AP025628.1"/>
</dbReference>
<dbReference type="GO" id="GO:0008173">
    <property type="term" value="F:RNA methyltransferase activity"/>
    <property type="evidence" value="ECO:0007669"/>
    <property type="project" value="InterPro"/>
</dbReference>
<dbReference type="EMBL" id="AP025628">
    <property type="protein sequence ID" value="BDG62133.1"/>
    <property type="molecule type" value="Genomic_DNA"/>
</dbReference>
<dbReference type="KEGG" id="cmic:caldi_32230"/>
<keyword evidence="2" id="KW-0489">Methyltransferase</keyword>
<dbReference type="InterPro" id="IPR004441">
    <property type="entry name" value="rRNA_MeTrfase_TrmH"/>
</dbReference>
<dbReference type="PANTHER" id="PTHR46429">
    <property type="entry name" value="23S RRNA (GUANOSINE-2'-O-)-METHYLTRANSFERASE RLMB"/>
    <property type="match status" value="1"/>
</dbReference>
<dbReference type="InterPro" id="IPR029064">
    <property type="entry name" value="Ribosomal_eL30-like_sf"/>
</dbReference>
<dbReference type="SUPFAM" id="SSF55315">
    <property type="entry name" value="L30e-like"/>
    <property type="match status" value="1"/>
</dbReference>
<dbReference type="Proteomes" id="UP001163687">
    <property type="component" value="Chromosome"/>
</dbReference>
<dbReference type="InterPro" id="IPR001537">
    <property type="entry name" value="SpoU_MeTrfase"/>
</dbReference>
<organism evidence="5 6">
    <name type="scientific">Caldinitratiruptor microaerophilus</name>
    <dbReference type="NCBI Taxonomy" id="671077"/>
    <lineage>
        <taxon>Bacteria</taxon>
        <taxon>Bacillati</taxon>
        <taxon>Bacillota</taxon>
        <taxon>Clostridia</taxon>
        <taxon>Eubacteriales</taxon>
        <taxon>Symbiobacteriaceae</taxon>
        <taxon>Caldinitratiruptor</taxon>
    </lineage>
</organism>
<dbReference type="GO" id="GO:0006396">
    <property type="term" value="P:RNA processing"/>
    <property type="evidence" value="ECO:0007669"/>
    <property type="project" value="InterPro"/>
</dbReference>
<keyword evidence="3" id="KW-0808">Transferase</keyword>
<evidence type="ECO:0000256" key="2">
    <source>
        <dbReference type="ARBA" id="ARBA00022603"/>
    </source>
</evidence>
<dbReference type="PANTHER" id="PTHR46429:SF1">
    <property type="entry name" value="23S RRNA (GUANOSINE-2'-O-)-METHYLTRANSFERASE RLMB"/>
    <property type="match status" value="1"/>
</dbReference>
<dbReference type="Pfam" id="PF00588">
    <property type="entry name" value="SpoU_methylase"/>
    <property type="match status" value="1"/>
</dbReference>
<dbReference type="CDD" id="cd18103">
    <property type="entry name" value="SpoU-like_RlmB"/>
    <property type="match status" value="1"/>
</dbReference>
<dbReference type="AlphaFoldDB" id="A0AA35GA44"/>
<reference evidence="5" key="1">
    <citation type="submission" date="2022-03" db="EMBL/GenBank/DDBJ databases">
        <title>Complete genome sequence of Caldinitratiruptor microaerophilus.</title>
        <authorList>
            <person name="Mukaiyama R."/>
            <person name="Nishiyama T."/>
            <person name="Ueda K."/>
        </authorList>
    </citation>
    <scope>NUCLEOTIDE SEQUENCE</scope>
    <source>
        <strain evidence="5">JCM 16183</strain>
    </source>
</reference>
<evidence type="ECO:0000313" key="6">
    <source>
        <dbReference type="Proteomes" id="UP001163687"/>
    </source>
</evidence>
<evidence type="ECO:0000256" key="1">
    <source>
        <dbReference type="ARBA" id="ARBA00007228"/>
    </source>
</evidence>
<proteinExistence type="inferred from homology"/>
<protein>
    <submittedName>
        <fullName evidence="5">23S rRNA (Guanosine(2251)-2'-O)-methyltransferase RlmB</fullName>
    </submittedName>
</protein>
<evidence type="ECO:0000313" key="5">
    <source>
        <dbReference type="EMBL" id="BDG62133.1"/>
    </source>
</evidence>
<gene>
    <name evidence="5" type="ORF">caldi_32230</name>
</gene>